<evidence type="ECO:0000256" key="2">
    <source>
        <dbReference type="ARBA" id="ARBA00012980"/>
    </source>
</evidence>
<dbReference type="InterPro" id="IPR027417">
    <property type="entry name" value="P-loop_NTPase"/>
</dbReference>
<evidence type="ECO:0000259" key="9">
    <source>
        <dbReference type="Pfam" id="PF02223"/>
    </source>
</evidence>
<proteinExistence type="inferred from homology"/>
<dbReference type="PANTHER" id="PTHR10344">
    <property type="entry name" value="THYMIDYLATE KINASE"/>
    <property type="match status" value="1"/>
</dbReference>
<dbReference type="Pfam" id="PF02223">
    <property type="entry name" value="Thymidylate_kin"/>
    <property type="match status" value="1"/>
</dbReference>
<comment type="caution">
    <text evidence="10">The sequence shown here is derived from an EMBL/GenBank/DDBJ whole genome shotgun (WGS) entry which is preliminary data.</text>
</comment>
<dbReference type="EMBL" id="VSSQ01129895">
    <property type="protein sequence ID" value="MPN57848.1"/>
    <property type="molecule type" value="Genomic_DNA"/>
</dbReference>
<dbReference type="GO" id="GO:0005524">
    <property type="term" value="F:ATP binding"/>
    <property type="evidence" value="ECO:0007669"/>
    <property type="project" value="UniProtKB-KW"/>
</dbReference>
<keyword evidence="3 10" id="KW-0808">Transferase</keyword>
<dbReference type="EC" id="2.7.4.9" evidence="2"/>
<evidence type="ECO:0000256" key="8">
    <source>
        <dbReference type="ARBA" id="ARBA00048743"/>
    </source>
</evidence>
<dbReference type="InterPro" id="IPR018095">
    <property type="entry name" value="Thymidylate_kin_CS"/>
</dbReference>
<keyword evidence="7" id="KW-0067">ATP-binding</keyword>
<comment type="similarity">
    <text evidence="1">Belongs to the thymidylate kinase family.</text>
</comment>
<dbReference type="InterPro" id="IPR039430">
    <property type="entry name" value="Thymidylate_kin-like_dom"/>
</dbReference>
<dbReference type="PANTHER" id="PTHR10344:SF4">
    <property type="entry name" value="UMP-CMP KINASE 2, MITOCHONDRIAL"/>
    <property type="match status" value="1"/>
</dbReference>
<dbReference type="NCBIfam" id="TIGR00041">
    <property type="entry name" value="DTMP_kinase"/>
    <property type="match status" value="1"/>
</dbReference>
<evidence type="ECO:0000313" key="10">
    <source>
        <dbReference type="EMBL" id="MPN57848.1"/>
    </source>
</evidence>
<dbReference type="GO" id="GO:0006227">
    <property type="term" value="P:dUDP biosynthetic process"/>
    <property type="evidence" value="ECO:0007669"/>
    <property type="project" value="TreeGrafter"/>
</dbReference>
<gene>
    <name evidence="10" type="primary">tmk_42</name>
    <name evidence="10" type="ORF">SDC9_205544</name>
</gene>
<evidence type="ECO:0000256" key="4">
    <source>
        <dbReference type="ARBA" id="ARBA00022727"/>
    </source>
</evidence>
<dbReference type="GO" id="GO:0005829">
    <property type="term" value="C:cytosol"/>
    <property type="evidence" value="ECO:0007669"/>
    <property type="project" value="TreeGrafter"/>
</dbReference>
<keyword evidence="6 10" id="KW-0418">Kinase</keyword>
<dbReference type="Gene3D" id="3.40.50.300">
    <property type="entry name" value="P-loop containing nucleotide triphosphate hydrolases"/>
    <property type="match status" value="1"/>
</dbReference>
<sequence length="132" mass="14832">MRELIRPALAAGKTVICDRFTDSTTAYQGGARGIELPAIEFLNNFAMAECRPDLTILLDLSSEAGFARTRIRSETAGKHDRFEEEDLAFHRRVRAAFQAIAGREPERVKTVDADRPAELIHEEIRTIVDAYL</sequence>
<dbReference type="GO" id="GO:0006233">
    <property type="term" value="P:dTDP biosynthetic process"/>
    <property type="evidence" value="ECO:0007669"/>
    <property type="project" value="InterPro"/>
</dbReference>
<evidence type="ECO:0000256" key="1">
    <source>
        <dbReference type="ARBA" id="ARBA00009776"/>
    </source>
</evidence>
<comment type="catalytic activity">
    <reaction evidence="8">
        <text>dTMP + ATP = dTDP + ADP</text>
        <dbReference type="Rhea" id="RHEA:13517"/>
        <dbReference type="ChEBI" id="CHEBI:30616"/>
        <dbReference type="ChEBI" id="CHEBI:58369"/>
        <dbReference type="ChEBI" id="CHEBI:63528"/>
        <dbReference type="ChEBI" id="CHEBI:456216"/>
        <dbReference type="EC" id="2.7.4.9"/>
    </reaction>
</comment>
<dbReference type="GO" id="GO:0004798">
    <property type="term" value="F:dTMP kinase activity"/>
    <property type="evidence" value="ECO:0007669"/>
    <property type="project" value="UniProtKB-EC"/>
</dbReference>
<dbReference type="SUPFAM" id="SSF52540">
    <property type="entry name" value="P-loop containing nucleoside triphosphate hydrolases"/>
    <property type="match status" value="1"/>
</dbReference>
<name>A0A645J2D6_9ZZZZ</name>
<dbReference type="InterPro" id="IPR018094">
    <property type="entry name" value="Thymidylate_kinase"/>
</dbReference>
<evidence type="ECO:0000256" key="5">
    <source>
        <dbReference type="ARBA" id="ARBA00022741"/>
    </source>
</evidence>
<feature type="domain" description="Thymidylate kinase-like" evidence="9">
    <location>
        <begin position="2"/>
        <end position="124"/>
    </location>
</feature>
<evidence type="ECO:0000256" key="6">
    <source>
        <dbReference type="ARBA" id="ARBA00022777"/>
    </source>
</evidence>
<dbReference type="PROSITE" id="PS01331">
    <property type="entry name" value="THYMIDYLATE_KINASE"/>
    <property type="match status" value="1"/>
</dbReference>
<keyword evidence="5" id="KW-0547">Nucleotide-binding</keyword>
<organism evidence="10">
    <name type="scientific">bioreactor metagenome</name>
    <dbReference type="NCBI Taxonomy" id="1076179"/>
    <lineage>
        <taxon>unclassified sequences</taxon>
        <taxon>metagenomes</taxon>
        <taxon>ecological metagenomes</taxon>
    </lineage>
</organism>
<keyword evidence="4" id="KW-0545">Nucleotide biosynthesis</keyword>
<dbReference type="GO" id="GO:0006235">
    <property type="term" value="P:dTTP biosynthetic process"/>
    <property type="evidence" value="ECO:0007669"/>
    <property type="project" value="TreeGrafter"/>
</dbReference>
<protein>
    <recommendedName>
        <fullName evidence="2">dTMP kinase</fullName>
        <ecNumber evidence="2">2.7.4.9</ecNumber>
    </recommendedName>
</protein>
<evidence type="ECO:0000256" key="7">
    <source>
        <dbReference type="ARBA" id="ARBA00022840"/>
    </source>
</evidence>
<reference evidence="10" key="1">
    <citation type="submission" date="2019-08" db="EMBL/GenBank/DDBJ databases">
        <authorList>
            <person name="Kucharzyk K."/>
            <person name="Murdoch R.W."/>
            <person name="Higgins S."/>
            <person name="Loffler F."/>
        </authorList>
    </citation>
    <scope>NUCLEOTIDE SEQUENCE</scope>
</reference>
<dbReference type="AlphaFoldDB" id="A0A645J2D6"/>
<dbReference type="CDD" id="cd01672">
    <property type="entry name" value="TMPK"/>
    <property type="match status" value="1"/>
</dbReference>
<evidence type="ECO:0000256" key="3">
    <source>
        <dbReference type="ARBA" id="ARBA00022679"/>
    </source>
</evidence>
<accession>A0A645J2D6</accession>